<dbReference type="PANTHER" id="PTHR30290">
    <property type="entry name" value="PERIPLASMIC BINDING COMPONENT OF ABC TRANSPORTER"/>
    <property type="match status" value="1"/>
</dbReference>
<dbReference type="GO" id="GO:0030313">
    <property type="term" value="C:cell envelope"/>
    <property type="evidence" value="ECO:0007669"/>
    <property type="project" value="UniProtKB-SubCell"/>
</dbReference>
<protein>
    <submittedName>
        <fullName evidence="7">Peptide/nickel transport system substrate-binding protein</fullName>
    </submittedName>
</protein>
<comment type="caution">
    <text evidence="7">The sequence shown here is derived from an EMBL/GenBank/DDBJ whole genome shotgun (WGS) entry which is preliminary data.</text>
</comment>
<dbReference type="AlphaFoldDB" id="A0A7W3JTG2"/>
<evidence type="ECO:0000259" key="6">
    <source>
        <dbReference type="Pfam" id="PF00496"/>
    </source>
</evidence>
<feature type="chain" id="PRO_5039065678" evidence="5">
    <location>
        <begin position="26"/>
        <end position="530"/>
    </location>
</feature>
<keyword evidence="8" id="KW-1185">Reference proteome</keyword>
<organism evidence="7 8">
    <name type="scientific">Alpinimonas psychrophila</name>
    <dbReference type="NCBI Taxonomy" id="748908"/>
    <lineage>
        <taxon>Bacteria</taxon>
        <taxon>Bacillati</taxon>
        <taxon>Actinomycetota</taxon>
        <taxon>Actinomycetes</taxon>
        <taxon>Micrococcales</taxon>
        <taxon>Microbacteriaceae</taxon>
        <taxon>Alpinimonas</taxon>
    </lineage>
</organism>
<keyword evidence="3" id="KW-0813">Transport</keyword>
<evidence type="ECO:0000313" key="7">
    <source>
        <dbReference type="EMBL" id="MBA8828939.1"/>
    </source>
</evidence>
<gene>
    <name evidence="7" type="ORF">FB555_001037</name>
</gene>
<dbReference type="PIRSF" id="PIRSF002741">
    <property type="entry name" value="MppA"/>
    <property type="match status" value="1"/>
</dbReference>
<sequence>MKFRSPISIAAGVALAVSLVGCSTAGGPTKPDASEGLCTSTPVAGGSITVAKQTETLSLSPYSTPGGFGDTEALNMIFETLIRMDPTGNSQDLVSGVADTWSTSADGLAYTFHIRDGATFSNGRHVMADDVKYSLDSWSDPDVSQWASFARGYDSTTVVDDSTVKINMTEPIGGFLYSLAMVSAGILPQEEAKAAGDSFFDSPIGSGPFAVDKWVKGSSISFVKNDWYWDTSGPLLDSVEFRFVSDDNNRTLALRSGDVQMVDNVPWSQVKTLQSEASLTIEEFAIPSWILLSLNNQKGPFADQNVRQALSLAIDREGVNEKIYFGMGEAPNSILPRLRLDADASTIAPTAFDLNKAKELIAASKYPNGFEATLEYPSGNAAFDSLAVVLQAYWAELGVTIELLPEDQGTLSKNFTGGTYDIMLPYSFAASDVPVPDEFAEFYAVQGGTNGFFTWWNDPEIEALVLDFTGTVGDEERAAKWPAIQAAMLEAQPAINVLNLPLVNGHLNNVCGFSTNPIGQSTFTTTWIAG</sequence>
<feature type="signal peptide" evidence="5">
    <location>
        <begin position="1"/>
        <end position="25"/>
    </location>
</feature>
<dbReference type="RefSeq" id="WP_182484378.1">
    <property type="nucleotide sequence ID" value="NZ_JACGWU010000002.1"/>
</dbReference>
<dbReference type="Proteomes" id="UP000524237">
    <property type="component" value="Unassembled WGS sequence"/>
</dbReference>
<feature type="domain" description="Solute-binding protein family 5" evidence="6">
    <location>
        <begin position="93"/>
        <end position="443"/>
    </location>
</feature>
<dbReference type="GO" id="GO:0042597">
    <property type="term" value="C:periplasmic space"/>
    <property type="evidence" value="ECO:0007669"/>
    <property type="project" value="UniProtKB-ARBA"/>
</dbReference>
<dbReference type="InterPro" id="IPR000914">
    <property type="entry name" value="SBP_5_dom"/>
</dbReference>
<dbReference type="Pfam" id="PF00496">
    <property type="entry name" value="SBP_bac_5"/>
    <property type="match status" value="1"/>
</dbReference>
<dbReference type="SUPFAM" id="SSF53850">
    <property type="entry name" value="Periplasmic binding protein-like II"/>
    <property type="match status" value="1"/>
</dbReference>
<evidence type="ECO:0000256" key="1">
    <source>
        <dbReference type="ARBA" id="ARBA00004196"/>
    </source>
</evidence>
<evidence type="ECO:0000256" key="2">
    <source>
        <dbReference type="ARBA" id="ARBA00005695"/>
    </source>
</evidence>
<dbReference type="InterPro" id="IPR039424">
    <property type="entry name" value="SBP_5"/>
</dbReference>
<name>A0A7W3JTG2_9MICO</name>
<evidence type="ECO:0000256" key="5">
    <source>
        <dbReference type="SAM" id="SignalP"/>
    </source>
</evidence>
<dbReference type="GO" id="GO:1904680">
    <property type="term" value="F:peptide transmembrane transporter activity"/>
    <property type="evidence" value="ECO:0007669"/>
    <property type="project" value="TreeGrafter"/>
</dbReference>
<dbReference type="PROSITE" id="PS51257">
    <property type="entry name" value="PROKAR_LIPOPROTEIN"/>
    <property type="match status" value="1"/>
</dbReference>
<evidence type="ECO:0000313" key="8">
    <source>
        <dbReference type="Proteomes" id="UP000524237"/>
    </source>
</evidence>
<dbReference type="GO" id="GO:0043190">
    <property type="term" value="C:ATP-binding cassette (ABC) transporter complex"/>
    <property type="evidence" value="ECO:0007669"/>
    <property type="project" value="InterPro"/>
</dbReference>
<evidence type="ECO:0000256" key="3">
    <source>
        <dbReference type="ARBA" id="ARBA00022448"/>
    </source>
</evidence>
<dbReference type="InterPro" id="IPR030678">
    <property type="entry name" value="Peptide/Ni-bd"/>
</dbReference>
<dbReference type="Gene3D" id="3.40.190.10">
    <property type="entry name" value="Periplasmic binding protein-like II"/>
    <property type="match status" value="1"/>
</dbReference>
<proteinExistence type="inferred from homology"/>
<comment type="subcellular location">
    <subcellularLocation>
        <location evidence="1">Cell envelope</location>
    </subcellularLocation>
</comment>
<dbReference type="CDD" id="cd00995">
    <property type="entry name" value="PBP2_NikA_DppA_OppA_like"/>
    <property type="match status" value="1"/>
</dbReference>
<reference evidence="7 8" key="1">
    <citation type="submission" date="2020-07" db="EMBL/GenBank/DDBJ databases">
        <title>Sequencing the genomes of 1000 actinobacteria strains.</title>
        <authorList>
            <person name="Klenk H.-P."/>
        </authorList>
    </citation>
    <scope>NUCLEOTIDE SEQUENCE [LARGE SCALE GENOMIC DNA]</scope>
    <source>
        <strain evidence="7 8">DSM 23737</strain>
    </source>
</reference>
<dbReference type="GO" id="GO:0015833">
    <property type="term" value="P:peptide transport"/>
    <property type="evidence" value="ECO:0007669"/>
    <property type="project" value="TreeGrafter"/>
</dbReference>
<dbReference type="PANTHER" id="PTHR30290:SF10">
    <property type="entry name" value="PERIPLASMIC OLIGOPEPTIDE-BINDING PROTEIN-RELATED"/>
    <property type="match status" value="1"/>
</dbReference>
<accession>A0A7W3JTG2</accession>
<dbReference type="Gene3D" id="3.10.105.10">
    <property type="entry name" value="Dipeptide-binding Protein, Domain 3"/>
    <property type="match status" value="1"/>
</dbReference>
<comment type="similarity">
    <text evidence="2">Belongs to the bacterial solute-binding protein 5 family.</text>
</comment>
<dbReference type="EMBL" id="JACGWU010000002">
    <property type="protein sequence ID" value="MBA8828939.1"/>
    <property type="molecule type" value="Genomic_DNA"/>
</dbReference>
<keyword evidence="4 5" id="KW-0732">Signal</keyword>
<evidence type="ECO:0000256" key="4">
    <source>
        <dbReference type="ARBA" id="ARBA00022729"/>
    </source>
</evidence>